<evidence type="ECO:0000256" key="2">
    <source>
        <dbReference type="ARBA" id="ARBA00023242"/>
    </source>
</evidence>
<proteinExistence type="predicted"/>
<dbReference type="InterPro" id="IPR021858">
    <property type="entry name" value="Fun_TF"/>
</dbReference>
<dbReference type="PANTHER" id="PTHR37534:SF46">
    <property type="entry name" value="ZN(II)2CYS6 TRANSCRIPTION FACTOR (EUROFUNG)"/>
    <property type="match status" value="1"/>
</dbReference>
<sequence>MLGLDAEAIPAWKRELLLHYSDHIAAEMLVIDGLHNGWRHLVLPICFDDALVMDAVLTVSAFHHPMGFSLSHDQQFQPDILYARTITGLQARSKIAEYDRQSQHCIILTIMLLLTGIMVSGYPDFPILFHMLQSALDAIGGEKGLGSGEVAEFITRQINKLRVYAAPLLSEDYGIAALSSSERSEKMFGCLRYCLEQRPEHSESILKIPDIVQQACDIYLGHVIPCGEHALDPTTPIGKLESINRLSRFKQTLEIFPHDSPGEQVLIWATFMAASDCLLEEHKVFFEDFFRRHYMRSKFKNLEFGLDALRKIWARPLTERWTALLPQSKLFLM</sequence>
<evidence type="ECO:0000313" key="3">
    <source>
        <dbReference type="EMBL" id="VUC30717.1"/>
    </source>
</evidence>
<comment type="subcellular location">
    <subcellularLocation>
        <location evidence="1">Nucleus</location>
    </subcellularLocation>
</comment>
<keyword evidence="4" id="KW-1185">Reference proteome</keyword>
<dbReference type="EMBL" id="CABFNS010000823">
    <property type="protein sequence ID" value="VUC30717.1"/>
    <property type="molecule type" value="Genomic_DNA"/>
</dbReference>
<dbReference type="Pfam" id="PF11951">
    <property type="entry name" value="Fungal_trans_2"/>
    <property type="match status" value="2"/>
</dbReference>
<keyword evidence="2" id="KW-0539">Nucleus</keyword>
<reference evidence="3 4" key="1">
    <citation type="submission" date="2019-06" db="EMBL/GenBank/DDBJ databases">
        <authorList>
            <person name="Broberg M."/>
        </authorList>
    </citation>
    <scope>NUCLEOTIDE SEQUENCE [LARGE SCALE GENOMIC DNA]</scope>
</reference>
<evidence type="ECO:0000256" key="1">
    <source>
        <dbReference type="ARBA" id="ARBA00004123"/>
    </source>
</evidence>
<comment type="caution">
    <text evidence="3">The sequence shown here is derived from an EMBL/GenBank/DDBJ whole genome shotgun (WGS) entry which is preliminary data.</text>
</comment>
<protein>
    <submittedName>
        <fullName evidence="3">Uncharacterized protein</fullName>
    </submittedName>
</protein>
<accession>A0ABY6UKI4</accession>
<dbReference type="Proteomes" id="UP000766486">
    <property type="component" value="Unassembled WGS sequence"/>
</dbReference>
<organism evidence="3 4">
    <name type="scientific">Bionectria ochroleuca</name>
    <name type="common">Gliocladium roseum</name>
    <dbReference type="NCBI Taxonomy" id="29856"/>
    <lineage>
        <taxon>Eukaryota</taxon>
        <taxon>Fungi</taxon>
        <taxon>Dikarya</taxon>
        <taxon>Ascomycota</taxon>
        <taxon>Pezizomycotina</taxon>
        <taxon>Sordariomycetes</taxon>
        <taxon>Hypocreomycetidae</taxon>
        <taxon>Hypocreales</taxon>
        <taxon>Bionectriaceae</taxon>
        <taxon>Clonostachys</taxon>
    </lineage>
</organism>
<evidence type="ECO:0000313" key="4">
    <source>
        <dbReference type="Proteomes" id="UP000766486"/>
    </source>
</evidence>
<name>A0ABY6UKI4_BIOOC</name>
<gene>
    <name evidence="3" type="ORF">CLO192961_LOCUS291855</name>
</gene>
<dbReference type="PANTHER" id="PTHR37534">
    <property type="entry name" value="TRANSCRIPTIONAL ACTIVATOR PROTEIN UGA3"/>
    <property type="match status" value="1"/>
</dbReference>